<dbReference type="RefSeq" id="WP_120316151.1">
    <property type="nucleotide sequence ID" value="NZ_BONH01000001.1"/>
</dbReference>
<dbReference type="SUPFAM" id="SSF88723">
    <property type="entry name" value="PIN domain-like"/>
    <property type="match status" value="1"/>
</dbReference>
<sequence>MAELMLFLADKSAHELARRDEKAGRAFETLAVTGLLATCAMVQLEILYSARNRAEHRVLRAYLREHCVWLETTDAVLQRAVDLQEELFDRGMGRKPLPDLIIAAVAVHHDAVLVHNDRDFVDIATVASGLRQRWIVPPG</sequence>
<keyword evidence="2 8" id="KW-1277">Toxin-antitoxin system</keyword>
<evidence type="ECO:0000256" key="4">
    <source>
        <dbReference type="ARBA" id="ARBA00022723"/>
    </source>
</evidence>
<name>A0A8J3KDP8_9ACTN</name>
<protein>
    <recommendedName>
        <fullName evidence="8">Ribonuclease VapC</fullName>
        <shortName evidence="8">RNase VapC</shortName>
        <ecNumber evidence="8">3.1.-.-</ecNumber>
    </recommendedName>
    <alternativeName>
        <fullName evidence="8">Toxin VapC</fullName>
    </alternativeName>
</protein>
<dbReference type="InterPro" id="IPR002716">
    <property type="entry name" value="PIN_dom"/>
</dbReference>
<comment type="similarity">
    <text evidence="7 8">Belongs to the PINc/VapC protein family.</text>
</comment>
<dbReference type="GO" id="GO:0004540">
    <property type="term" value="F:RNA nuclease activity"/>
    <property type="evidence" value="ECO:0007669"/>
    <property type="project" value="InterPro"/>
</dbReference>
<proteinExistence type="inferred from homology"/>
<reference evidence="10 11" key="1">
    <citation type="submission" date="2021-01" db="EMBL/GenBank/DDBJ databases">
        <title>Whole genome shotgun sequence of Catellatospora citrea NBRC 14495.</title>
        <authorList>
            <person name="Komaki H."/>
            <person name="Tamura T."/>
        </authorList>
    </citation>
    <scope>NUCLEOTIDE SEQUENCE [LARGE SCALE GENOMIC DNA]</scope>
    <source>
        <strain evidence="10 11">NBRC 14495</strain>
    </source>
</reference>
<dbReference type="GO" id="GO:0090729">
    <property type="term" value="F:toxin activity"/>
    <property type="evidence" value="ECO:0007669"/>
    <property type="project" value="UniProtKB-KW"/>
</dbReference>
<gene>
    <name evidence="8" type="primary">vapC</name>
    <name evidence="10" type="ORF">Cci01nite_04040</name>
</gene>
<evidence type="ECO:0000256" key="2">
    <source>
        <dbReference type="ARBA" id="ARBA00022649"/>
    </source>
</evidence>
<dbReference type="GO" id="GO:0016787">
    <property type="term" value="F:hydrolase activity"/>
    <property type="evidence" value="ECO:0007669"/>
    <property type="project" value="UniProtKB-KW"/>
</dbReference>
<dbReference type="PANTHER" id="PTHR33653:SF1">
    <property type="entry name" value="RIBONUCLEASE VAPC2"/>
    <property type="match status" value="1"/>
</dbReference>
<dbReference type="EMBL" id="BONH01000001">
    <property type="protein sequence ID" value="GIF95310.1"/>
    <property type="molecule type" value="Genomic_DNA"/>
</dbReference>
<keyword evidence="5 8" id="KW-0378">Hydrolase</keyword>
<dbReference type="EC" id="3.1.-.-" evidence="8"/>
<evidence type="ECO:0000256" key="8">
    <source>
        <dbReference type="HAMAP-Rule" id="MF_00265"/>
    </source>
</evidence>
<dbReference type="Proteomes" id="UP000659904">
    <property type="component" value="Unassembled WGS sequence"/>
</dbReference>
<organism evidence="10 11">
    <name type="scientific">Catellatospora citrea</name>
    <dbReference type="NCBI Taxonomy" id="53366"/>
    <lineage>
        <taxon>Bacteria</taxon>
        <taxon>Bacillati</taxon>
        <taxon>Actinomycetota</taxon>
        <taxon>Actinomycetes</taxon>
        <taxon>Micromonosporales</taxon>
        <taxon>Micromonosporaceae</taxon>
        <taxon>Catellatospora</taxon>
    </lineage>
</organism>
<evidence type="ECO:0000256" key="1">
    <source>
        <dbReference type="ARBA" id="ARBA00001946"/>
    </source>
</evidence>
<keyword evidence="8" id="KW-0800">Toxin</keyword>
<accession>A0A8J3KDP8</accession>
<comment type="cofactor">
    <cofactor evidence="1 8">
        <name>Mg(2+)</name>
        <dbReference type="ChEBI" id="CHEBI:18420"/>
    </cofactor>
</comment>
<dbReference type="HAMAP" id="MF_00265">
    <property type="entry name" value="VapC_Nob1"/>
    <property type="match status" value="1"/>
</dbReference>
<evidence type="ECO:0000313" key="10">
    <source>
        <dbReference type="EMBL" id="GIF95310.1"/>
    </source>
</evidence>
<dbReference type="Gene3D" id="3.40.50.1010">
    <property type="entry name" value="5'-nuclease"/>
    <property type="match status" value="1"/>
</dbReference>
<feature type="domain" description="PIN" evidence="9">
    <location>
        <begin position="17"/>
        <end position="124"/>
    </location>
</feature>
<comment type="function">
    <text evidence="8">Toxic component of a toxin-antitoxin (TA) system. An RNase.</text>
</comment>
<evidence type="ECO:0000256" key="3">
    <source>
        <dbReference type="ARBA" id="ARBA00022722"/>
    </source>
</evidence>
<evidence type="ECO:0000256" key="5">
    <source>
        <dbReference type="ARBA" id="ARBA00022801"/>
    </source>
</evidence>
<evidence type="ECO:0000256" key="7">
    <source>
        <dbReference type="ARBA" id="ARBA00038093"/>
    </source>
</evidence>
<evidence type="ECO:0000256" key="6">
    <source>
        <dbReference type="ARBA" id="ARBA00022842"/>
    </source>
</evidence>
<dbReference type="PANTHER" id="PTHR33653">
    <property type="entry name" value="RIBONUCLEASE VAPC2"/>
    <property type="match status" value="1"/>
</dbReference>
<dbReference type="GO" id="GO:0000287">
    <property type="term" value="F:magnesium ion binding"/>
    <property type="evidence" value="ECO:0007669"/>
    <property type="project" value="UniProtKB-UniRule"/>
</dbReference>
<dbReference type="AlphaFoldDB" id="A0A8J3KDP8"/>
<keyword evidence="3 8" id="KW-0540">Nuclease</keyword>
<feature type="binding site" evidence="8">
    <location>
        <position position="10"/>
    </location>
    <ligand>
        <name>Mg(2+)</name>
        <dbReference type="ChEBI" id="CHEBI:18420"/>
    </ligand>
</feature>
<dbReference type="InterPro" id="IPR050556">
    <property type="entry name" value="Type_II_TA_system_RNase"/>
</dbReference>
<feature type="binding site" evidence="8">
    <location>
        <position position="99"/>
    </location>
    <ligand>
        <name>Mg(2+)</name>
        <dbReference type="ChEBI" id="CHEBI:18420"/>
    </ligand>
</feature>
<evidence type="ECO:0000259" key="9">
    <source>
        <dbReference type="Pfam" id="PF01850"/>
    </source>
</evidence>
<dbReference type="InterPro" id="IPR022907">
    <property type="entry name" value="VapC_family"/>
</dbReference>
<keyword evidence="4 8" id="KW-0479">Metal-binding</keyword>
<keyword evidence="6 8" id="KW-0460">Magnesium</keyword>
<comment type="caution">
    <text evidence="10">The sequence shown here is derived from an EMBL/GenBank/DDBJ whole genome shotgun (WGS) entry which is preliminary data.</text>
</comment>
<keyword evidence="11" id="KW-1185">Reference proteome</keyword>
<dbReference type="InterPro" id="IPR029060">
    <property type="entry name" value="PIN-like_dom_sf"/>
</dbReference>
<dbReference type="Pfam" id="PF01850">
    <property type="entry name" value="PIN"/>
    <property type="match status" value="1"/>
</dbReference>
<evidence type="ECO:0000313" key="11">
    <source>
        <dbReference type="Proteomes" id="UP000659904"/>
    </source>
</evidence>